<evidence type="ECO:0000256" key="5">
    <source>
        <dbReference type="ARBA" id="ARBA00023136"/>
    </source>
</evidence>
<evidence type="ECO:0000313" key="8">
    <source>
        <dbReference type="EMBL" id="WOC12335.1"/>
    </source>
</evidence>
<sequence>MSSTTVPTDSTAAAPRTRVPLPVYILSFTILAFTTSEFMVSGLMNPLAADLPASISSVGYLIAIYALSMVLIAPPASTLLARIRPKSALIVISVVFIVGEIIAATAPNYAVIVVGRILTGAAAGTAYGVTLSIAAQSVSESVRGRAVGIVMGGNTIGTVIGLPLASFLGATFGWRLAFAFVVVLAAIGLVASMLLVPVLDQGPQPKIFAQLSELKNGGLWLAYATSGLLIGAVFSIFSYFSPILTERAGFTQSFVPIILVAYGIACVIGLIIVSRLSDRYALTISAIGAIVIAAAAILFLVADTSKVAVLIGIAALGLAGVSLNPAFAVRVMREGGVSFVVNTVHTSIICFGIFLGASLGGLLIDLTGTLHSVYYLALALALGGIAVLIPKLPADRPGDMP</sequence>
<evidence type="ECO:0000256" key="4">
    <source>
        <dbReference type="ARBA" id="ARBA00022989"/>
    </source>
</evidence>
<reference evidence="8" key="1">
    <citation type="submission" date="2023-06" db="EMBL/GenBank/DDBJ databases">
        <title>Gordonia sp. nov. and Pseudochrobactrum sp. nov., two species isolated from the burying beetle Nicrophorus vespilloides.</title>
        <authorList>
            <person name="Poehlein A."/>
            <person name="Guzman J."/>
            <person name="Daniel R."/>
            <person name="Vilcinskas A."/>
        </authorList>
    </citation>
    <scope>NUCLEOTIDE SEQUENCE</scope>
    <source>
        <strain evidence="8">MP11Mi</strain>
    </source>
</reference>
<feature type="transmembrane region" description="Helical" evidence="6">
    <location>
        <begin position="339"/>
        <end position="360"/>
    </location>
</feature>
<dbReference type="InterPro" id="IPR050189">
    <property type="entry name" value="MFS_Efflux_Transporters"/>
</dbReference>
<feature type="domain" description="Major facilitator superfamily (MFS) profile" evidence="7">
    <location>
        <begin position="22"/>
        <end position="396"/>
    </location>
</feature>
<dbReference type="GO" id="GO:0005886">
    <property type="term" value="C:plasma membrane"/>
    <property type="evidence" value="ECO:0007669"/>
    <property type="project" value="UniProtKB-SubCell"/>
</dbReference>
<feature type="transmembrane region" description="Helical" evidence="6">
    <location>
        <begin position="176"/>
        <end position="199"/>
    </location>
</feature>
<dbReference type="InterPro" id="IPR036259">
    <property type="entry name" value="MFS_trans_sf"/>
</dbReference>
<evidence type="ECO:0000256" key="2">
    <source>
        <dbReference type="ARBA" id="ARBA00022475"/>
    </source>
</evidence>
<feature type="transmembrane region" description="Helical" evidence="6">
    <location>
        <begin position="220"/>
        <end position="241"/>
    </location>
</feature>
<feature type="transmembrane region" description="Helical" evidence="6">
    <location>
        <begin position="372"/>
        <end position="390"/>
    </location>
</feature>
<evidence type="ECO:0000256" key="6">
    <source>
        <dbReference type="SAM" id="Phobius"/>
    </source>
</evidence>
<dbReference type="PANTHER" id="PTHR43124:SF8">
    <property type="entry name" value="INNER MEMBRANE TRANSPORT PROTEIN YDHP"/>
    <property type="match status" value="1"/>
</dbReference>
<keyword evidence="2" id="KW-1003">Cell membrane</keyword>
<feature type="transmembrane region" description="Helical" evidence="6">
    <location>
        <begin position="146"/>
        <end position="170"/>
    </location>
</feature>
<dbReference type="PANTHER" id="PTHR43124">
    <property type="entry name" value="PURINE EFFLUX PUMP PBUE"/>
    <property type="match status" value="1"/>
</dbReference>
<dbReference type="AlphaFoldDB" id="A0AA97CW74"/>
<dbReference type="Gene3D" id="1.20.1250.20">
    <property type="entry name" value="MFS general substrate transporter like domains"/>
    <property type="match status" value="1"/>
</dbReference>
<accession>A0AA97CW74</accession>
<dbReference type="InterPro" id="IPR011701">
    <property type="entry name" value="MFS"/>
</dbReference>
<dbReference type="GO" id="GO:0022857">
    <property type="term" value="F:transmembrane transporter activity"/>
    <property type="evidence" value="ECO:0007669"/>
    <property type="project" value="InterPro"/>
</dbReference>
<feature type="transmembrane region" description="Helical" evidence="6">
    <location>
        <begin position="112"/>
        <end position="134"/>
    </location>
</feature>
<keyword evidence="3 6" id="KW-0812">Transmembrane</keyword>
<dbReference type="Pfam" id="PF07690">
    <property type="entry name" value="MFS_1"/>
    <property type="match status" value="1"/>
</dbReference>
<feature type="transmembrane region" description="Helical" evidence="6">
    <location>
        <begin position="253"/>
        <end position="273"/>
    </location>
</feature>
<dbReference type="PROSITE" id="PS00217">
    <property type="entry name" value="SUGAR_TRANSPORT_2"/>
    <property type="match status" value="1"/>
</dbReference>
<evidence type="ECO:0000256" key="3">
    <source>
        <dbReference type="ARBA" id="ARBA00022692"/>
    </source>
</evidence>
<dbReference type="PROSITE" id="PS50850">
    <property type="entry name" value="MFS"/>
    <property type="match status" value="1"/>
</dbReference>
<feature type="transmembrane region" description="Helical" evidence="6">
    <location>
        <begin position="21"/>
        <end position="40"/>
    </location>
</feature>
<comment type="subcellular location">
    <subcellularLocation>
        <location evidence="1">Cell membrane</location>
        <topology evidence="1">Multi-pass membrane protein</topology>
    </subcellularLocation>
</comment>
<dbReference type="CDD" id="cd17324">
    <property type="entry name" value="MFS_NepI_like"/>
    <property type="match status" value="1"/>
</dbReference>
<feature type="transmembrane region" description="Helical" evidence="6">
    <location>
        <begin position="307"/>
        <end position="327"/>
    </location>
</feature>
<keyword evidence="4 6" id="KW-1133">Transmembrane helix</keyword>
<dbReference type="SUPFAM" id="SSF103473">
    <property type="entry name" value="MFS general substrate transporter"/>
    <property type="match status" value="1"/>
</dbReference>
<name>A0AA97CW74_9ACTN</name>
<evidence type="ECO:0000256" key="1">
    <source>
        <dbReference type="ARBA" id="ARBA00004651"/>
    </source>
</evidence>
<protein>
    <submittedName>
        <fullName evidence="8">Purine efflux pump PbuE</fullName>
    </submittedName>
</protein>
<keyword evidence="5 6" id="KW-0472">Membrane</keyword>
<gene>
    <name evidence="8" type="primary">pbuE_2</name>
    <name evidence="8" type="ORF">MP11Mi_14200</name>
</gene>
<feature type="transmembrane region" description="Helical" evidence="6">
    <location>
        <begin position="88"/>
        <end position="106"/>
    </location>
</feature>
<evidence type="ECO:0000259" key="7">
    <source>
        <dbReference type="PROSITE" id="PS50850"/>
    </source>
</evidence>
<dbReference type="InterPro" id="IPR005829">
    <property type="entry name" value="Sugar_transporter_CS"/>
</dbReference>
<proteinExistence type="predicted"/>
<dbReference type="InterPro" id="IPR020846">
    <property type="entry name" value="MFS_dom"/>
</dbReference>
<feature type="transmembrane region" description="Helical" evidence="6">
    <location>
        <begin position="280"/>
        <end position="301"/>
    </location>
</feature>
<feature type="transmembrane region" description="Helical" evidence="6">
    <location>
        <begin position="60"/>
        <end position="81"/>
    </location>
</feature>
<organism evidence="8">
    <name type="scientific">Gordonia sp. MP11Mi</name>
    <dbReference type="NCBI Taxonomy" id="3022769"/>
    <lineage>
        <taxon>Bacteria</taxon>
        <taxon>Bacillati</taxon>
        <taxon>Actinomycetota</taxon>
        <taxon>Actinomycetes</taxon>
        <taxon>Mycobacteriales</taxon>
        <taxon>Gordoniaceae</taxon>
        <taxon>Gordonia</taxon>
    </lineage>
</organism>
<dbReference type="EMBL" id="CP128986">
    <property type="protein sequence ID" value="WOC12335.1"/>
    <property type="molecule type" value="Genomic_DNA"/>
</dbReference>